<dbReference type="AlphaFoldDB" id="A0A9W7ZQ34"/>
<sequence length="388" mass="43152">MAFQPILDSSSTSFHFHFILSMRRAISHRLTRSFSVFGSSGGQGSSGTLQGVAPATLSGNNPQYPPQIKLSDQKRKDIKDELTNLSATLVRMLRYYGRLKEYELSSILEVISLTTMILREKADTKNFAYPGQKFVMYDMALDFLDRAAMLVAEIENTNSSSDSNAISNLKTLSFGRIVFMPNIALSTHLKHLHALVYMYHCVGVAINNLLVFGQNVPLVRVQYPLGLSSNLNRGNSSTSTDAKTLSVDFYLVVSNHLNALNHVLLRTLYVNLDTYLFSIFAYSQITTTSPLDVVIKDATAVVNHYKYLASITNEKKAKTTMKRVAIGKGFTTEIHGVEIAAQESGDKTEPRAPHAILESQEEGQQVPAILRSFSRNIVPAIRRRHTNI</sequence>
<comment type="caution">
    <text evidence="2">The sequence shown here is derived from an EMBL/GenBank/DDBJ whole genome shotgun (WGS) entry which is preliminary data.</text>
</comment>
<keyword evidence="3" id="KW-1185">Reference proteome</keyword>
<name>A0A9W7ZQ34_9FUNG</name>
<reference evidence="2" key="1">
    <citation type="submission" date="2022-07" db="EMBL/GenBank/DDBJ databases">
        <title>Phylogenomic reconstructions and comparative analyses of Kickxellomycotina fungi.</title>
        <authorList>
            <person name="Reynolds N.K."/>
            <person name="Stajich J.E."/>
            <person name="Barry K."/>
            <person name="Grigoriev I.V."/>
            <person name="Crous P."/>
            <person name="Smith M.E."/>
        </authorList>
    </citation>
    <scope>NUCLEOTIDE SEQUENCE</scope>
    <source>
        <strain evidence="2">NBRC 100468</strain>
    </source>
</reference>
<organism evidence="2 3">
    <name type="scientific">Mycoemilia scoparia</name>
    <dbReference type="NCBI Taxonomy" id="417184"/>
    <lineage>
        <taxon>Eukaryota</taxon>
        <taxon>Fungi</taxon>
        <taxon>Fungi incertae sedis</taxon>
        <taxon>Zoopagomycota</taxon>
        <taxon>Kickxellomycotina</taxon>
        <taxon>Kickxellomycetes</taxon>
        <taxon>Kickxellales</taxon>
        <taxon>Kickxellaceae</taxon>
        <taxon>Mycoemilia</taxon>
    </lineage>
</organism>
<evidence type="ECO:0000313" key="2">
    <source>
        <dbReference type="EMBL" id="KAJ1914225.1"/>
    </source>
</evidence>
<proteinExistence type="predicted"/>
<gene>
    <name evidence="2" type="ORF">H4219_004881</name>
</gene>
<dbReference type="Proteomes" id="UP001150538">
    <property type="component" value="Unassembled WGS sequence"/>
</dbReference>
<feature type="region of interest" description="Disordered" evidence="1">
    <location>
        <begin position="39"/>
        <end position="68"/>
    </location>
</feature>
<accession>A0A9W7ZQ34</accession>
<dbReference type="EMBL" id="JANBPU010000210">
    <property type="protein sequence ID" value="KAJ1914225.1"/>
    <property type="molecule type" value="Genomic_DNA"/>
</dbReference>
<evidence type="ECO:0000256" key="1">
    <source>
        <dbReference type="SAM" id="MobiDB-lite"/>
    </source>
</evidence>
<protein>
    <submittedName>
        <fullName evidence="2">Uncharacterized protein</fullName>
    </submittedName>
</protein>
<evidence type="ECO:0000313" key="3">
    <source>
        <dbReference type="Proteomes" id="UP001150538"/>
    </source>
</evidence>